<dbReference type="RefSeq" id="WP_209594719.1">
    <property type="nucleotide sequence ID" value="NZ_JAGJCF010000006.1"/>
</dbReference>
<keyword evidence="2" id="KW-0560">Oxidoreductase</keyword>
<comment type="caution">
    <text evidence="2">The sequence shown here is derived from an EMBL/GenBank/DDBJ whole genome shotgun (WGS) entry which is preliminary data.</text>
</comment>
<protein>
    <submittedName>
        <fullName evidence="2">Antibiotic biosynthesis monooxygenase</fullName>
    </submittedName>
</protein>
<proteinExistence type="predicted"/>
<dbReference type="InterPro" id="IPR050404">
    <property type="entry name" value="Heme-degrading_MO"/>
</dbReference>
<feature type="domain" description="ABM" evidence="1">
    <location>
        <begin position="2"/>
        <end position="100"/>
    </location>
</feature>
<organism evidence="2 3">
    <name type="scientific">Jiella mangrovi</name>
    <dbReference type="NCBI Taxonomy" id="2821407"/>
    <lineage>
        <taxon>Bacteria</taxon>
        <taxon>Pseudomonadati</taxon>
        <taxon>Pseudomonadota</taxon>
        <taxon>Alphaproteobacteria</taxon>
        <taxon>Hyphomicrobiales</taxon>
        <taxon>Aurantimonadaceae</taxon>
        <taxon>Jiella</taxon>
    </lineage>
</organism>
<evidence type="ECO:0000313" key="2">
    <source>
        <dbReference type="EMBL" id="MBP0616241.1"/>
    </source>
</evidence>
<sequence length="105" mass="12179">MYIAMNRFKVAPDMAEAFEESWRTRQSFLKDMPGFVEFHMLKGHHHGEHILYASHTVWRDRDAFEAWTRSEAFGASHRRAGGGSPKLFLGHPEFEGFEVFQHIAA</sequence>
<name>A0ABS4BHM3_9HYPH</name>
<dbReference type="Gene3D" id="3.30.70.100">
    <property type="match status" value="1"/>
</dbReference>
<dbReference type="PANTHER" id="PTHR34474">
    <property type="entry name" value="SIGNAL TRANSDUCTION PROTEIN TRAP"/>
    <property type="match status" value="1"/>
</dbReference>
<dbReference type="SUPFAM" id="SSF54909">
    <property type="entry name" value="Dimeric alpha+beta barrel"/>
    <property type="match status" value="1"/>
</dbReference>
<dbReference type="GO" id="GO:0004497">
    <property type="term" value="F:monooxygenase activity"/>
    <property type="evidence" value="ECO:0007669"/>
    <property type="project" value="UniProtKB-KW"/>
</dbReference>
<dbReference type="PROSITE" id="PS51725">
    <property type="entry name" value="ABM"/>
    <property type="match status" value="1"/>
</dbReference>
<dbReference type="InterPro" id="IPR011008">
    <property type="entry name" value="Dimeric_a/b-barrel"/>
</dbReference>
<reference evidence="2 3" key="1">
    <citation type="submission" date="2021-04" db="EMBL/GenBank/DDBJ databases">
        <title>Whole genome sequence of Jiella sp. KSK16Y-1.</title>
        <authorList>
            <person name="Tuo L."/>
        </authorList>
    </citation>
    <scope>NUCLEOTIDE SEQUENCE [LARGE SCALE GENOMIC DNA]</scope>
    <source>
        <strain evidence="2 3">KSK16Y-1</strain>
    </source>
</reference>
<keyword evidence="2" id="KW-0503">Monooxygenase</keyword>
<dbReference type="Proteomes" id="UP000678276">
    <property type="component" value="Unassembled WGS sequence"/>
</dbReference>
<gene>
    <name evidence="2" type="ORF">J6595_11670</name>
</gene>
<keyword evidence="3" id="KW-1185">Reference proteome</keyword>
<accession>A0ABS4BHM3</accession>
<dbReference type="PANTHER" id="PTHR34474:SF2">
    <property type="entry name" value="SIGNAL TRANSDUCTION PROTEIN TRAP"/>
    <property type="match status" value="1"/>
</dbReference>
<dbReference type="InterPro" id="IPR007138">
    <property type="entry name" value="ABM_dom"/>
</dbReference>
<dbReference type="EMBL" id="JAGJCF010000006">
    <property type="protein sequence ID" value="MBP0616241.1"/>
    <property type="molecule type" value="Genomic_DNA"/>
</dbReference>
<evidence type="ECO:0000259" key="1">
    <source>
        <dbReference type="PROSITE" id="PS51725"/>
    </source>
</evidence>
<dbReference type="Pfam" id="PF03992">
    <property type="entry name" value="ABM"/>
    <property type="match status" value="1"/>
</dbReference>
<evidence type="ECO:0000313" key="3">
    <source>
        <dbReference type="Proteomes" id="UP000678276"/>
    </source>
</evidence>